<protein>
    <submittedName>
        <fullName evidence="1">Uncharacterized protein</fullName>
    </submittedName>
</protein>
<evidence type="ECO:0000313" key="2">
    <source>
        <dbReference type="Proteomes" id="UP000585614"/>
    </source>
</evidence>
<dbReference type="Proteomes" id="UP000585614">
    <property type="component" value="Unassembled WGS sequence"/>
</dbReference>
<proteinExistence type="predicted"/>
<reference evidence="1 2" key="1">
    <citation type="journal article" date="2020" name="Nature">
        <title>Six reference-quality genomes reveal evolution of bat adaptations.</title>
        <authorList>
            <person name="Jebb D."/>
            <person name="Huang Z."/>
            <person name="Pippel M."/>
            <person name="Hughes G.M."/>
            <person name="Lavrichenko K."/>
            <person name="Devanna P."/>
            <person name="Winkler S."/>
            <person name="Jermiin L.S."/>
            <person name="Skirmuntt E.C."/>
            <person name="Katzourakis A."/>
            <person name="Burkitt-Gray L."/>
            <person name="Ray D.A."/>
            <person name="Sullivan K.A.M."/>
            <person name="Roscito J.G."/>
            <person name="Kirilenko B.M."/>
            <person name="Davalos L.M."/>
            <person name="Corthals A.P."/>
            <person name="Power M.L."/>
            <person name="Jones G."/>
            <person name="Ransome R.D."/>
            <person name="Dechmann D.K.N."/>
            <person name="Locatelli A.G."/>
            <person name="Puechmaille S.J."/>
            <person name="Fedrigo O."/>
            <person name="Jarvis E.D."/>
            <person name="Hiller M."/>
            <person name="Vernes S.C."/>
            <person name="Myers E.W."/>
            <person name="Teeling E.C."/>
        </authorList>
    </citation>
    <scope>NUCLEOTIDE SEQUENCE [LARGE SCALE GENOMIC DNA]</scope>
    <source>
        <strain evidence="1">MRhiFer1</strain>
        <tissue evidence="1">Lung</tissue>
    </source>
</reference>
<organism evidence="1 2">
    <name type="scientific">Rhinolophus ferrumequinum</name>
    <name type="common">Greater horseshoe bat</name>
    <dbReference type="NCBI Taxonomy" id="59479"/>
    <lineage>
        <taxon>Eukaryota</taxon>
        <taxon>Metazoa</taxon>
        <taxon>Chordata</taxon>
        <taxon>Craniata</taxon>
        <taxon>Vertebrata</taxon>
        <taxon>Euteleostomi</taxon>
        <taxon>Mammalia</taxon>
        <taxon>Eutheria</taxon>
        <taxon>Laurasiatheria</taxon>
        <taxon>Chiroptera</taxon>
        <taxon>Yinpterochiroptera</taxon>
        <taxon>Rhinolophoidea</taxon>
        <taxon>Rhinolophidae</taxon>
        <taxon>Rhinolophinae</taxon>
        <taxon>Rhinolophus</taxon>
    </lineage>
</organism>
<accession>A0A7J7WRA8</accession>
<evidence type="ECO:0000313" key="1">
    <source>
        <dbReference type="EMBL" id="KAF6339776.1"/>
    </source>
</evidence>
<sequence>MEFLEYQKCRLRVKSCISYFSALISKIWQTPLMVQCRFPLPFLYHFLHQALTRAPRILATSLIVAQRYSSLLPALPCSQQNCASHIPLLSKCPPATHSKVLTHTVLPEYVHVVPSLSLSLSLSLSHTHTHTHTHTSFSSC</sequence>
<name>A0A7J7WRA8_RHIFE</name>
<dbReference type="EMBL" id="JACAGC010000010">
    <property type="protein sequence ID" value="KAF6339776.1"/>
    <property type="molecule type" value="Genomic_DNA"/>
</dbReference>
<gene>
    <name evidence="1" type="ORF">mRhiFer1_008051</name>
</gene>
<dbReference type="AlphaFoldDB" id="A0A7J7WRA8"/>
<comment type="caution">
    <text evidence="1">The sequence shown here is derived from an EMBL/GenBank/DDBJ whole genome shotgun (WGS) entry which is preliminary data.</text>
</comment>